<evidence type="ECO:0000313" key="1">
    <source>
        <dbReference type="EMBL" id="KOB72126.1"/>
    </source>
</evidence>
<protein>
    <submittedName>
        <fullName evidence="1">Uncharacterized protein</fullName>
    </submittedName>
</protein>
<proteinExistence type="predicted"/>
<dbReference type="AlphaFoldDB" id="A0A0L7LA62"/>
<keyword evidence="2" id="KW-1185">Reference proteome</keyword>
<reference evidence="1 2" key="1">
    <citation type="journal article" date="2015" name="Genome Biol. Evol.">
        <title>The genome of winter moth (Operophtera brumata) provides a genomic perspective on sexual dimorphism and phenology.</title>
        <authorList>
            <person name="Derks M.F."/>
            <person name="Smit S."/>
            <person name="Salis L."/>
            <person name="Schijlen E."/>
            <person name="Bossers A."/>
            <person name="Mateman C."/>
            <person name="Pijl A.S."/>
            <person name="de Ridder D."/>
            <person name="Groenen M.A."/>
            <person name="Visser M.E."/>
            <person name="Megens H.J."/>
        </authorList>
    </citation>
    <scope>NUCLEOTIDE SEQUENCE [LARGE SCALE GENOMIC DNA]</scope>
    <source>
        <strain evidence="1">WM2013NL</strain>
        <tissue evidence="1">Head and thorax</tissue>
    </source>
</reference>
<sequence length="97" mass="10292">MAGKKSNEFLQSGLSSLKSAATSMAKKFDEMKEVISTNSTPVKAAVNNATNAFSSFITEEDSEGSSEVNPDDNVLIAQECGKPIVSELAGRVRQPSH</sequence>
<dbReference type="Proteomes" id="UP000037510">
    <property type="component" value="Unassembled WGS sequence"/>
</dbReference>
<evidence type="ECO:0000313" key="2">
    <source>
        <dbReference type="Proteomes" id="UP000037510"/>
    </source>
</evidence>
<dbReference type="STRING" id="104452.A0A0L7LA62"/>
<dbReference type="EMBL" id="JTDY01002093">
    <property type="protein sequence ID" value="KOB72126.1"/>
    <property type="molecule type" value="Genomic_DNA"/>
</dbReference>
<name>A0A0L7LA62_OPEBR</name>
<accession>A0A0L7LA62</accession>
<comment type="caution">
    <text evidence="1">The sequence shown here is derived from an EMBL/GenBank/DDBJ whole genome shotgun (WGS) entry which is preliminary data.</text>
</comment>
<gene>
    <name evidence="1" type="ORF">OBRU01_06282</name>
</gene>
<organism evidence="1 2">
    <name type="scientific">Operophtera brumata</name>
    <name type="common">Winter moth</name>
    <name type="synonym">Phalaena brumata</name>
    <dbReference type="NCBI Taxonomy" id="104452"/>
    <lineage>
        <taxon>Eukaryota</taxon>
        <taxon>Metazoa</taxon>
        <taxon>Ecdysozoa</taxon>
        <taxon>Arthropoda</taxon>
        <taxon>Hexapoda</taxon>
        <taxon>Insecta</taxon>
        <taxon>Pterygota</taxon>
        <taxon>Neoptera</taxon>
        <taxon>Endopterygota</taxon>
        <taxon>Lepidoptera</taxon>
        <taxon>Glossata</taxon>
        <taxon>Ditrysia</taxon>
        <taxon>Geometroidea</taxon>
        <taxon>Geometridae</taxon>
        <taxon>Larentiinae</taxon>
        <taxon>Operophtera</taxon>
    </lineage>
</organism>